<feature type="region of interest" description="Disordered" evidence="1">
    <location>
        <begin position="270"/>
        <end position="297"/>
    </location>
</feature>
<gene>
    <name evidence="2" type="ordered locus">RB4949</name>
</gene>
<dbReference type="PATRIC" id="fig|243090.15.peg.2357"/>
<dbReference type="Proteomes" id="UP000001025">
    <property type="component" value="Chromosome"/>
</dbReference>
<accession>Q7UGY4</accession>
<dbReference type="AlphaFoldDB" id="Q7UGY4"/>
<evidence type="ECO:0000313" key="3">
    <source>
        <dbReference type="Proteomes" id="UP000001025"/>
    </source>
</evidence>
<evidence type="ECO:0000313" key="2">
    <source>
        <dbReference type="EMBL" id="CAD78195.1"/>
    </source>
</evidence>
<proteinExistence type="predicted"/>
<protein>
    <submittedName>
        <fullName evidence="2">Uncharacterized protein</fullName>
    </submittedName>
</protein>
<dbReference type="KEGG" id="rba:RB4949"/>
<name>Q7UGY4_RHOBA</name>
<dbReference type="HOGENOM" id="CLU_818538_0_0_0"/>
<keyword evidence="3" id="KW-1185">Reference proteome</keyword>
<sequence length="339" mass="38426">MVDAKFHTVRPEVKVGLERFFHVDMISIQRPHQVIPDPGVATDKVVRSTKRFRKRIRNCDVGDQLFDNALKRLQQIGLLMILLGMFRRDAFQNSMLGDPTQTFGCVRMPKFLRQLGHSFHPIHRFRFHHGWINWIGRTNQEKSISAALRPTVISGDLEQMAQSFPQFVATFELVKDTIQTISIGTKRLKEADELVVLKHSVVHDPDGFPHATKQRLQAGVIGRNGRDGRRLHGHVCERWGRARSMNGATETKEAGGTPKNLPAFPSFLNPRKAKSRQRGVQIREISSRSNPDSHAPQMPAERLLAGEKFAFAWSNLHGDSIRLAYFHTPASNSAHLDTD</sequence>
<organism evidence="2 3">
    <name type="scientific">Rhodopirellula baltica (strain DSM 10527 / NCIMB 13988 / SH1)</name>
    <dbReference type="NCBI Taxonomy" id="243090"/>
    <lineage>
        <taxon>Bacteria</taxon>
        <taxon>Pseudomonadati</taxon>
        <taxon>Planctomycetota</taxon>
        <taxon>Planctomycetia</taxon>
        <taxon>Pirellulales</taxon>
        <taxon>Pirellulaceae</taxon>
        <taxon>Rhodopirellula</taxon>
    </lineage>
</organism>
<dbReference type="InParanoid" id="Q7UGY4"/>
<dbReference type="EMBL" id="BX294141">
    <property type="protein sequence ID" value="CAD78195.1"/>
    <property type="molecule type" value="Genomic_DNA"/>
</dbReference>
<reference evidence="2 3" key="1">
    <citation type="journal article" date="2003" name="Proc. Natl. Acad. Sci. U.S.A.">
        <title>Complete genome sequence of the marine planctomycete Pirellula sp. strain 1.</title>
        <authorList>
            <person name="Gloeckner F.O."/>
            <person name="Kube M."/>
            <person name="Bauer M."/>
            <person name="Teeling H."/>
            <person name="Lombardot T."/>
            <person name="Ludwig W."/>
            <person name="Gade D."/>
            <person name="Beck A."/>
            <person name="Borzym K."/>
            <person name="Heitmann K."/>
            <person name="Rabus R."/>
            <person name="Schlesner H."/>
            <person name="Amann R."/>
            <person name="Reinhardt R."/>
        </authorList>
    </citation>
    <scope>NUCLEOTIDE SEQUENCE [LARGE SCALE GENOMIC DNA]</scope>
    <source>
        <strain evidence="3">DSM 10527 / NCIMB 13988 / SH1</strain>
    </source>
</reference>
<dbReference type="STRING" id="243090.RB4949"/>
<evidence type="ECO:0000256" key="1">
    <source>
        <dbReference type="SAM" id="MobiDB-lite"/>
    </source>
</evidence>
<dbReference type="EnsemblBacteria" id="CAD78195">
    <property type="protein sequence ID" value="CAD78195"/>
    <property type="gene ID" value="RB4949"/>
</dbReference>